<dbReference type="eggNOG" id="ENOG50339KE">
    <property type="taxonomic scope" value="Bacteria"/>
</dbReference>
<reference evidence="2" key="1">
    <citation type="submission" date="2010-10" db="EMBL/GenBank/DDBJ databases">
        <title>The complete genome of Rothia dentocariosa ATCC 17931.</title>
        <authorList>
            <person name="Muzny D."/>
            <person name="Qin X."/>
            <person name="Buhay C."/>
            <person name="Dugan-Rocha S."/>
            <person name="Ding Y."/>
            <person name="Chen G."/>
            <person name="Hawes A."/>
            <person name="Holder M."/>
            <person name="Jhangiani S."/>
            <person name="Johnson A."/>
            <person name="Khan Z."/>
            <person name="Li Z."/>
            <person name="Liu W."/>
            <person name="Liu X."/>
            <person name="Perez L."/>
            <person name="Shen H."/>
            <person name="Wang Q."/>
            <person name="Watt J."/>
            <person name="Xi L."/>
            <person name="Xin Y."/>
            <person name="Zhou J."/>
            <person name="Deng J."/>
            <person name="Jiang H."/>
            <person name="Liu Y."/>
            <person name="Qu J."/>
            <person name="Song X.-Z."/>
            <person name="Zhang L."/>
            <person name="Villasana D."/>
            <person name="Johnson A."/>
            <person name="Liu J."/>
            <person name="Liyanage D."/>
            <person name="Lorensuhewa L."/>
            <person name="Robinson T."/>
            <person name="Song A."/>
            <person name="Song B.-B."/>
            <person name="Dinh H."/>
            <person name="Thornton R."/>
            <person name="Coyle M."/>
            <person name="Francisco L."/>
            <person name="Jackson L."/>
            <person name="Javaid M."/>
            <person name="Korchina V."/>
            <person name="Kovar C."/>
            <person name="Mata R."/>
            <person name="Mathew T."/>
            <person name="Ngo R."/>
            <person name="Nguyen L."/>
            <person name="Nguyen N."/>
            <person name="Okwuonu G."/>
            <person name="Ongeri F."/>
            <person name="Pham C."/>
            <person name="Simmons D."/>
            <person name="Wilczek-Boney K."/>
            <person name="Hale W."/>
            <person name="Jakkamsetti A."/>
            <person name="Pham P."/>
            <person name="Ruth R."/>
            <person name="San Lucas F."/>
            <person name="Warren J."/>
            <person name="Zhang J."/>
            <person name="Zhao Z."/>
            <person name="Zhou C."/>
            <person name="Zhu D."/>
            <person name="Lee S."/>
            <person name="Bess C."/>
            <person name="Blankenburg K."/>
            <person name="Forbes L."/>
            <person name="Fu Q."/>
            <person name="Gubbala S."/>
            <person name="Hirani K."/>
            <person name="Jayaseelan J.C."/>
            <person name="Lara F."/>
            <person name="Munidasa M."/>
            <person name="Palculict T."/>
            <person name="Patil S."/>
            <person name="Pu L.-L."/>
            <person name="Saada N."/>
            <person name="Tang L."/>
            <person name="Weissenberger G."/>
            <person name="Zhu Y."/>
            <person name="Hemphill L."/>
            <person name="Shang Y."/>
            <person name="Youmans B."/>
            <person name="Ayvaz T."/>
            <person name="Ross M."/>
            <person name="Santibanez J."/>
            <person name="Aqrawi P."/>
            <person name="Gross S."/>
            <person name="Joshi V."/>
            <person name="Fowler G."/>
            <person name="Nazareth L."/>
            <person name="Reid J."/>
            <person name="Worley K."/>
            <person name="Petrosino J."/>
            <person name="Highlander S."/>
            <person name="Gibbs R."/>
        </authorList>
    </citation>
    <scope>NUCLEOTIDE SEQUENCE [LARGE SCALE GENOMIC DNA]</scope>
    <source>
        <strain evidence="2">ATCC 17931 / CDC X599 / XDIA</strain>
    </source>
</reference>
<protein>
    <recommendedName>
        <fullName evidence="3">DUF3046 domain-containing protein</fullName>
    </recommendedName>
</protein>
<dbReference type="EMBL" id="CP002280">
    <property type="protein sequence ID" value="ADP41035.1"/>
    <property type="molecule type" value="Genomic_DNA"/>
</dbReference>
<proteinExistence type="predicted"/>
<evidence type="ECO:0000313" key="2">
    <source>
        <dbReference type="Proteomes" id="UP000000387"/>
    </source>
</evidence>
<dbReference type="KEGG" id="rdn:HMPREF0733_11578"/>
<evidence type="ECO:0008006" key="3">
    <source>
        <dbReference type="Google" id="ProtNLM"/>
    </source>
</evidence>
<dbReference type="AlphaFoldDB" id="E3H0E1"/>
<organism evidence="1 2">
    <name type="scientific">Rothia dentocariosa (strain ATCC 17931 / CDC X599 / XDIA)</name>
    <dbReference type="NCBI Taxonomy" id="762948"/>
    <lineage>
        <taxon>Bacteria</taxon>
        <taxon>Bacillati</taxon>
        <taxon>Actinomycetota</taxon>
        <taxon>Actinomycetes</taxon>
        <taxon>Micrococcales</taxon>
        <taxon>Micrococcaceae</taxon>
        <taxon>Rothia</taxon>
    </lineage>
</organism>
<dbReference type="Pfam" id="PF11248">
    <property type="entry name" value="DUF3046"/>
    <property type="match status" value="1"/>
</dbReference>
<name>E3H0E1_ROTDC</name>
<dbReference type="HOGENOM" id="CLU_179041_0_0_11"/>
<gene>
    <name evidence="1" type="ordered locus">HMPREF0733_11578</name>
</gene>
<dbReference type="InterPro" id="IPR021408">
    <property type="entry name" value="DUF3046"/>
</dbReference>
<dbReference type="Proteomes" id="UP000000387">
    <property type="component" value="Chromosome"/>
</dbReference>
<evidence type="ECO:0000313" key="1">
    <source>
        <dbReference type="EMBL" id="ADP41035.1"/>
    </source>
</evidence>
<sequence length="74" mass="8228">MMKLSEFWTNMDYEFGAGYARVLAGDLVLGSLGNMTALEALEAGVAPKDVWLAVCETQDIPEVRRLGPDREPRR</sequence>
<accession>E3H0E1</accession>